<sequence>MATLFFSFGGLFQVNAIAILSEDRFLARNALHKVGWGSSQQEPAFGGMQDNTSVKAKMINLINSVRTLMRIPLIFLNVLIIVWAIAFG</sequence>
<feature type="chain" id="PRO_5018305052" description="Yos1-like protein" evidence="9">
    <location>
        <begin position="17"/>
        <end position="88"/>
    </location>
</feature>
<comment type="caution">
    <text evidence="10">The sequence shown here is derived from an EMBL/GenBank/DDBJ whole genome shotgun (WGS) entry which is preliminary data.</text>
</comment>
<evidence type="ECO:0000256" key="5">
    <source>
        <dbReference type="ARBA" id="ARBA00022989"/>
    </source>
</evidence>
<dbReference type="GO" id="GO:0000139">
    <property type="term" value="C:Golgi membrane"/>
    <property type="evidence" value="ECO:0007669"/>
    <property type="project" value="TreeGrafter"/>
</dbReference>
<comment type="similarity">
    <text evidence="7">Belongs to the YOS1 family.</text>
</comment>
<evidence type="ECO:0000256" key="1">
    <source>
        <dbReference type="ARBA" id="ARBA00004370"/>
    </source>
</evidence>
<keyword evidence="4" id="KW-0653">Protein transport</keyword>
<evidence type="ECO:0000313" key="11">
    <source>
        <dbReference type="Proteomes" id="UP000269539"/>
    </source>
</evidence>
<keyword evidence="5 8" id="KW-1133">Transmembrane helix</keyword>
<evidence type="ECO:0000313" key="10">
    <source>
        <dbReference type="EMBL" id="RMY94635.1"/>
    </source>
</evidence>
<dbReference type="GO" id="GO:0006888">
    <property type="term" value="P:endoplasmic reticulum to Golgi vesicle-mediated transport"/>
    <property type="evidence" value="ECO:0007669"/>
    <property type="project" value="TreeGrafter"/>
</dbReference>
<dbReference type="Proteomes" id="UP000269539">
    <property type="component" value="Unassembled WGS sequence"/>
</dbReference>
<dbReference type="GO" id="GO:0015031">
    <property type="term" value="P:protein transport"/>
    <property type="evidence" value="ECO:0007669"/>
    <property type="project" value="UniProtKB-KW"/>
</dbReference>
<keyword evidence="9" id="KW-0732">Signal</keyword>
<evidence type="ECO:0000256" key="3">
    <source>
        <dbReference type="ARBA" id="ARBA00022692"/>
    </source>
</evidence>
<protein>
    <recommendedName>
        <fullName evidence="12">Yos1-like protein</fullName>
    </recommendedName>
</protein>
<dbReference type="InterPro" id="IPR013880">
    <property type="entry name" value="Yos1"/>
</dbReference>
<name>A0A3M7G0I3_HORWE</name>
<feature type="transmembrane region" description="Helical" evidence="8">
    <location>
        <begin position="68"/>
        <end position="87"/>
    </location>
</feature>
<accession>A0A3M7G0I3</accession>
<dbReference type="EMBL" id="QWIO01000512">
    <property type="protein sequence ID" value="RMY94635.1"/>
    <property type="molecule type" value="Genomic_DNA"/>
</dbReference>
<gene>
    <name evidence="10" type="ORF">D0864_05494</name>
</gene>
<evidence type="ECO:0000256" key="6">
    <source>
        <dbReference type="ARBA" id="ARBA00023136"/>
    </source>
</evidence>
<keyword evidence="6 8" id="KW-0472">Membrane</keyword>
<reference evidence="10 11" key="1">
    <citation type="journal article" date="2018" name="BMC Genomics">
        <title>Genomic evidence for intraspecific hybridization in a clonal and extremely halotolerant yeast.</title>
        <authorList>
            <person name="Gostincar C."/>
            <person name="Stajich J.E."/>
            <person name="Zupancic J."/>
            <person name="Zalar P."/>
            <person name="Gunde-Cimerman N."/>
        </authorList>
    </citation>
    <scope>NUCLEOTIDE SEQUENCE [LARGE SCALE GENOMIC DNA]</scope>
    <source>
        <strain evidence="10 11">EXF-10513</strain>
    </source>
</reference>
<evidence type="ECO:0000256" key="8">
    <source>
        <dbReference type="SAM" id="Phobius"/>
    </source>
</evidence>
<evidence type="ECO:0000256" key="7">
    <source>
        <dbReference type="ARBA" id="ARBA00024203"/>
    </source>
</evidence>
<dbReference type="GO" id="GO:0005789">
    <property type="term" value="C:endoplasmic reticulum membrane"/>
    <property type="evidence" value="ECO:0007669"/>
    <property type="project" value="TreeGrafter"/>
</dbReference>
<proteinExistence type="inferred from homology"/>
<keyword evidence="2" id="KW-0813">Transport</keyword>
<organism evidence="10 11">
    <name type="scientific">Hortaea werneckii</name>
    <name type="common">Black yeast</name>
    <name type="synonym">Cladosporium werneckii</name>
    <dbReference type="NCBI Taxonomy" id="91943"/>
    <lineage>
        <taxon>Eukaryota</taxon>
        <taxon>Fungi</taxon>
        <taxon>Dikarya</taxon>
        <taxon>Ascomycota</taxon>
        <taxon>Pezizomycotina</taxon>
        <taxon>Dothideomycetes</taxon>
        <taxon>Dothideomycetidae</taxon>
        <taxon>Mycosphaerellales</taxon>
        <taxon>Teratosphaeriaceae</taxon>
        <taxon>Hortaea</taxon>
    </lineage>
</organism>
<dbReference type="PANTHER" id="PTHR15858:SF0">
    <property type="entry name" value="IMMEDIATE EARLY RESPONSE 3-INTERACTING PROTEIN 1"/>
    <property type="match status" value="1"/>
</dbReference>
<dbReference type="AlphaFoldDB" id="A0A3M7G0I3"/>
<dbReference type="VEuPathDB" id="FungiDB:BTJ68_07498"/>
<dbReference type="PANTHER" id="PTHR15858">
    <property type="entry name" value="IMMEDIATE EARLY RESPONSE 3-INTERACTING PROTEIN 1"/>
    <property type="match status" value="1"/>
</dbReference>
<dbReference type="Pfam" id="PF08571">
    <property type="entry name" value="Yos1"/>
    <property type="match status" value="1"/>
</dbReference>
<evidence type="ECO:0000256" key="9">
    <source>
        <dbReference type="SAM" id="SignalP"/>
    </source>
</evidence>
<dbReference type="GO" id="GO:0030134">
    <property type="term" value="C:COPII-coated ER to Golgi transport vesicle"/>
    <property type="evidence" value="ECO:0007669"/>
    <property type="project" value="TreeGrafter"/>
</dbReference>
<evidence type="ECO:0000256" key="4">
    <source>
        <dbReference type="ARBA" id="ARBA00022927"/>
    </source>
</evidence>
<keyword evidence="3 8" id="KW-0812">Transmembrane</keyword>
<evidence type="ECO:0000256" key="2">
    <source>
        <dbReference type="ARBA" id="ARBA00022448"/>
    </source>
</evidence>
<comment type="subcellular location">
    <subcellularLocation>
        <location evidence="1">Membrane</location>
    </subcellularLocation>
</comment>
<evidence type="ECO:0008006" key="12">
    <source>
        <dbReference type="Google" id="ProtNLM"/>
    </source>
</evidence>
<feature type="signal peptide" evidence="9">
    <location>
        <begin position="1"/>
        <end position="16"/>
    </location>
</feature>